<dbReference type="EMBL" id="LNIX01000008">
    <property type="protein sequence ID" value="OXA50879.1"/>
    <property type="molecule type" value="Genomic_DNA"/>
</dbReference>
<dbReference type="OMA" id="NRESHIT"/>
<dbReference type="InterPro" id="IPR012337">
    <property type="entry name" value="RNaseH-like_sf"/>
</dbReference>
<dbReference type="GO" id="GO:0003676">
    <property type="term" value="F:nucleic acid binding"/>
    <property type="evidence" value="ECO:0007669"/>
    <property type="project" value="InterPro"/>
</dbReference>
<dbReference type="Pfam" id="PF24764">
    <property type="entry name" value="rva_4"/>
    <property type="match status" value="1"/>
</dbReference>
<dbReference type="Proteomes" id="UP000198287">
    <property type="component" value="Unassembled WGS sequence"/>
</dbReference>
<feature type="domain" description="Integrase catalytic" evidence="1">
    <location>
        <begin position="76"/>
        <end position="257"/>
    </location>
</feature>
<proteinExistence type="predicted"/>
<protein>
    <submittedName>
        <fullName evidence="2">Otogelin-like protein</fullName>
    </submittedName>
</protein>
<comment type="caution">
    <text evidence="2">The sequence shown here is derived from an EMBL/GenBank/DDBJ whole genome shotgun (WGS) entry which is preliminary data.</text>
</comment>
<dbReference type="PANTHER" id="PTHR46791">
    <property type="entry name" value="EXPRESSED PROTEIN"/>
    <property type="match status" value="1"/>
</dbReference>
<keyword evidence="3" id="KW-1185">Reference proteome</keyword>
<dbReference type="InterPro" id="IPR058913">
    <property type="entry name" value="Integrase_dom_put"/>
</dbReference>
<dbReference type="GO" id="GO:0015074">
    <property type="term" value="P:DNA integration"/>
    <property type="evidence" value="ECO:0007669"/>
    <property type="project" value="InterPro"/>
</dbReference>
<dbReference type="InterPro" id="IPR036397">
    <property type="entry name" value="RNaseH_sf"/>
</dbReference>
<organism evidence="2 3">
    <name type="scientific">Folsomia candida</name>
    <name type="common">Springtail</name>
    <dbReference type="NCBI Taxonomy" id="158441"/>
    <lineage>
        <taxon>Eukaryota</taxon>
        <taxon>Metazoa</taxon>
        <taxon>Ecdysozoa</taxon>
        <taxon>Arthropoda</taxon>
        <taxon>Hexapoda</taxon>
        <taxon>Collembola</taxon>
        <taxon>Entomobryomorpha</taxon>
        <taxon>Isotomoidea</taxon>
        <taxon>Isotomidae</taxon>
        <taxon>Proisotominae</taxon>
        <taxon>Folsomia</taxon>
    </lineage>
</organism>
<feature type="non-terminal residue" evidence="2">
    <location>
        <position position="1"/>
    </location>
</feature>
<reference evidence="2 3" key="1">
    <citation type="submission" date="2015-12" db="EMBL/GenBank/DDBJ databases">
        <title>The genome of Folsomia candida.</title>
        <authorList>
            <person name="Faddeeva A."/>
            <person name="Derks M.F."/>
            <person name="Anvar Y."/>
            <person name="Smit S."/>
            <person name="Van Straalen N."/>
            <person name="Roelofs D."/>
        </authorList>
    </citation>
    <scope>NUCLEOTIDE SEQUENCE [LARGE SCALE GENOMIC DNA]</scope>
    <source>
        <strain evidence="2 3">VU population</strain>
        <tissue evidence="2">Whole body</tissue>
    </source>
</reference>
<evidence type="ECO:0000313" key="3">
    <source>
        <dbReference type="Proteomes" id="UP000198287"/>
    </source>
</evidence>
<gene>
    <name evidence="2" type="ORF">Fcan01_14440</name>
</gene>
<dbReference type="PROSITE" id="PS50994">
    <property type="entry name" value="INTEGRASE"/>
    <property type="match status" value="1"/>
</dbReference>
<name>A0A226E087_FOLCA</name>
<accession>A0A226E087</accession>
<sequence length="335" mass="38854">IRSSYSTISRENLSTTVLSILMEVPNTGYKRMRGFLLQRGIKVPENRVREIMRVVDPSGVYQRTSANRAIVRRVYFVQYSNDLWHIDTNMKLVRWKIVIRGGIDGRSRVCTYLVAVGNNSSESNFLAFRSAVQRYGIPNKCRSDKGRENILVARFMLEARGVGRGSHICGRSVHNQRIERFWRDVFYGCLCFYKRLFVKLENDGYLCADNPRDLFALHYLMLPRLNQHLQLFMEGWNNHPLSTESNKSPLQVMISSLPPPYYDLHYNEVTHALDATVNDENDLSLFTEPTEMTAPSSINFHPSPEQEIQLQQIDPLQLCSDYAYSLYRQIRLILS</sequence>
<dbReference type="InterPro" id="IPR001584">
    <property type="entry name" value="Integrase_cat-core"/>
</dbReference>
<dbReference type="SUPFAM" id="SSF53098">
    <property type="entry name" value="Ribonuclease H-like"/>
    <property type="match status" value="1"/>
</dbReference>
<dbReference type="PANTHER" id="PTHR46791:SF11">
    <property type="entry name" value="INTEGRASE CATALYTIC DOMAIN-CONTAINING PROTEIN"/>
    <property type="match status" value="1"/>
</dbReference>
<evidence type="ECO:0000259" key="1">
    <source>
        <dbReference type="PROSITE" id="PS50994"/>
    </source>
</evidence>
<dbReference type="Gene3D" id="3.30.420.10">
    <property type="entry name" value="Ribonuclease H-like superfamily/Ribonuclease H"/>
    <property type="match status" value="1"/>
</dbReference>
<dbReference type="AlphaFoldDB" id="A0A226E087"/>
<evidence type="ECO:0000313" key="2">
    <source>
        <dbReference type="EMBL" id="OXA50879.1"/>
    </source>
</evidence>